<reference evidence="2" key="1">
    <citation type="submission" date="2020-11" db="EMBL/GenBank/DDBJ databases">
        <authorList>
            <person name="Whitehead M."/>
        </authorList>
    </citation>
    <scope>NUCLEOTIDE SEQUENCE</scope>
    <source>
        <strain evidence="2">EGII</strain>
    </source>
</reference>
<feature type="region of interest" description="Disordered" evidence="1">
    <location>
        <begin position="22"/>
        <end position="52"/>
    </location>
</feature>
<dbReference type="AlphaFoldDB" id="A0A811U7I7"/>
<evidence type="ECO:0000313" key="2">
    <source>
        <dbReference type="EMBL" id="CAD6994934.1"/>
    </source>
</evidence>
<accession>A0A811U7I7</accession>
<feature type="non-terminal residue" evidence="2">
    <location>
        <position position="65"/>
    </location>
</feature>
<evidence type="ECO:0000256" key="1">
    <source>
        <dbReference type="SAM" id="MobiDB-lite"/>
    </source>
</evidence>
<dbReference type="EMBL" id="CAJHJT010000001">
    <property type="protein sequence ID" value="CAD6994934.1"/>
    <property type="molecule type" value="Genomic_DNA"/>
</dbReference>
<feature type="non-terminal residue" evidence="2">
    <location>
        <position position="1"/>
    </location>
</feature>
<comment type="caution">
    <text evidence="2">The sequence shown here is derived from an EMBL/GenBank/DDBJ whole genome shotgun (WGS) entry which is preliminary data.</text>
</comment>
<protein>
    <submittedName>
        <fullName evidence="2">(Mediterranean fruit fly) hypothetical protein</fullName>
    </submittedName>
</protein>
<dbReference type="Proteomes" id="UP000606786">
    <property type="component" value="Unassembled WGS sequence"/>
</dbReference>
<keyword evidence="3" id="KW-1185">Reference proteome</keyword>
<sequence>AELRLKQSTQPTSHLFPLLAKSYSHKTNNPPPATSNSSPSTEHPFCHPNQPNWCSDLSLEFMRET</sequence>
<evidence type="ECO:0000313" key="3">
    <source>
        <dbReference type="Proteomes" id="UP000606786"/>
    </source>
</evidence>
<gene>
    <name evidence="2" type="ORF">CCAP1982_LOCUS3668</name>
</gene>
<name>A0A811U7I7_CERCA</name>
<organism evidence="2 3">
    <name type="scientific">Ceratitis capitata</name>
    <name type="common">Mediterranean fruit fly</name>
    <name type="synonym">Tephritis capitata</name>
    <dbReference type="NCBI Taxonomy" id="7213"/>
    <lineage>
        <taxon>Eukaryota</taxon>
        <taxon>Metazoa</taxon>
        <taxon>Ecdysozoa</taxon>
        <taxon>Arthropoda</taxon>
        <taxon>Hexapoda</taxon>
        <taxon>Insecta</taxon>
        <taxon>Pterygota</taxon>
        <taxon>Neoptera</taxon>
        <taxon>Endopterygota</taxon>
        <taxon>Diptera</taxon>
        <taxon>Brachycera</taxon>
        <taxon>Muscomorpha</taxon>
        <taxon>Tephritoidea</taxon>
        <taxon>Tephritidae</taxon>
        <taxon>Ceratitis</taxon>
        <taxon>Ceratitis</taxon>
    </lineage>
</organism>
<proteinExistence type="predicted"/>